<accession>A0AAJ0GVM0</accession>
<dbReference type="InterPro" id="IPR009057">
    <property type="entry name" value="Homeodomain-like_sf"/>
</dbReference>
<feature type="region of interest" description="Disordered" evidence="1">
    <location>
        <begin position="211"/>
        <end position="230"/>
    </location>
</feature>
<dbReference type="SUPFAM" id="SSF46689">
    <property type="entry name" value="Homeodomain-like"/>
    <property type="match status" value="1"/>
</dbReference>
<dbReference type="Proteomes" id="UP001273166">
    <property type="component" value="Unassembled WGS sequence"/>
</dbReference>
<dbReference type="AlphaFoldDB" id="A0AAJ0GVM0"/>
<feature type="region of interest" description="Disordered" evidence="1">
    <location>
        <begin position="119"/>
        <end position="163"/>
    </location>
</feature>
<evidence type="ECO:0000256" key="1">
    <source>
        <dbReference type="SAM" id="MobiDB-lite"/>
    </source>
</evidence>
<dbReference type="InterPro" id="IPR001005">
    <property type="entry name" value="SANT/Myb"/>
</dbReference>
<feature type="compositionally biased region" description="Basic and acidic residues" evidence="1">
    <location>
        <begin position="15"/>
        <end position="26"/>
    </location>
</feature>
<dbReference type="EMBL" id="JAUDZG010000003">
    <property type="protein sequence ID" value="KAK3306820.1"/>
    <property type="molecule type" value="Genomic_DNA"/>
</dbReference>
<organism evidence="2 3">
    <name type="scientific">Chaetomium strumarium</name>
    <dbReference type="NCBI Taxonomy" id="1170767"/>
    <lineage>
        <taxon>Eukaryota</taxon>
        <taxon>Fungi</taxon>
        <taxon>Dikarya</taxon>
        <taxon>Ascomycota</taxon>
        <taxon>Pezizomycotina</taxon>
        <taxon>Sordariomycetes</taxon>
        <taxon>Sordariomycetidae</taxon>
        <taxon>Sordariales</taxon>
        <taxon>Chaetomiaceae</taxon>
        <taxon>Chaetomium</taxon>
    </lineage>
</organism>
<comment type="caution">
    <text evidence="2">The sequence shown here is derived from an EMBL/GenBank/DDBJ whole genome shotgun (WGS) entry which is preliminary data.</text>
</comment>
<name>A0AAJ0GVM0_9PEZI</name>
<reference evidence="2" key="2">
    <citation type="submission" date="2023-06" db="EMBL/GenBank/DDBJ databases">
        <authorList>
            <consortium name="Lawrence Berkeley National Laboratory"/>
            <person name="Mondo S.J."/>
            <person name="Hensen N."/>
            <person name="Bonometti L."/>
            <person name="Westerberg I."/>
            <person name="Brannstrom I.O."/>
            <person name="Guillou S."/>
            <person name="Cros-Aarteil S."/>
            <person name="Calhoun S."/>
            <person name="Haridas S."/>
            <person name="Kuo A."/>
            <person name="Pangilinan J."/>
            <person name="Riley R."/>
            <person name="Labutti K."/>
            <person name="Andreopoulos B."/>
            <person name="Lipzen A."/>
            <person name="Chen C."/>
            <person name="Yanf M."/>
            <person name="Daum C."/>
            <person name="Ng V."/>
            <person name="Clum A."/>
            <person name="Steindorff A."/>
            <person name="Ohm R."/>
            <person name="Martin F."/>
            <person name="Silar P."/>
            <person name="Natvig D."/>
            <person name="Lalanne C."/>
            <person name="Gautier V."/>
            <person name="Ament-Velasquez S.L."/>
            <person name="Kruys A."/>
            <person name="Hutchinson M.I."/>
            <person name="Powell A.J."/>
            <person name="Barry K."/>
            <person name="Miller A.N."/>
            <person name="Grigoriev I.V."/>
            <person name="Debuchy R."/>
            <person name="Gladieux P."/>
            <person name="Thoren M.H."/>
            <person name="Johannesson H."/>
        </authorList>
    </citation>
    <scope>NUCLEOTIDE SEQUENCE</scope>
    <source>
        <strain evidence="2">CBS 333.67</strain>
    </source>
</reference>
<dbReference type="CDD" id="cd00167">
    <property type="entry name" value="SANT"/>
    <property type="match status" value="1"/>
</dbReference>
<evidence type="ECO:0008006" key="4">
    <source>
        <dbReference type="Google" id="ProtNLM"/>
    </source>
</evidence>
<proteinExistence type="predicted"/>
<reference evidence="2" key="1">
    <citation type="journal article" date="2023" name="Mol. Phylogenet. Evol.">
        <title>Genome-scale phylogeny and comparative genomics of the fungal order Sordariales.</title>
        <authorList>
            <person name="Hensen N."/>
            <person name="Bonometti L."/>
            <person name="Westerberg I."/>
            <person name="Brannstrom I.O."/>
            <person name="Guillou S."/>
            <person name="Cros-Aarteil S."/>
            <person name="Calhoun S."/>
            <person name="Haridas S."/>
            <person name="Kuo A."/>
            <person name="Mondo S."/>
            <person name="Pangilinan J."/>
            <person name="Riley R."/>
            <person name="LaButti K."/>
            <person name="Andreopoulos B."/>
            <person name="Lipzen A."/>
            <person name="Chen C."/>
            <person name="Yan M."/>
            <person name="Daum C."/>
            <person name="Ng V."/>
            <person name="Clum A."/>
            <person name="Steindorff A."/>
            <person name="Ohm R.A."/>
            <person name="Martin F."/>
            <person name="Silar P."/>
            <person name="Natvig D.O."/>
            <person name="Lalanne C."/>
            <person name="Gautier V."/>
            <person name="Ament-Velasquez S.L."/>
            <person name="Kruys A."/>
            <person name="Hutchinson M.I."/>
            <person name="Powell A.J."/>
            <person name="Barry K."/>
            <person name="Miller A.N."/>
            <person name="Grigoriev I.V."/>
            <person name="Debuchy R."/>
            <person name="Gladieux P."/>
            <person name="Hiltunen Thoren M."/>
            <person name="Johannesson H."/>
        </authorList>
    </citation>
    <scope>NUCLEOTIDE SEQUENCE</scope>
    <source>
        <strain evidence="2">CBS 333.67</strain>
    </source>
</reference>
<evidence type="ECO:0000313" key="2">
    <source>
        <dbReference type="EMBL" id="KAK3306820.1"/>
    </source>
</evidence>
<dbReference type="RefSeq" id="XP_062722600.1">
    <property type="nucleotide sequence ID" value="XM_062870309.1"/>
</dbReference>
<protein>
    <recommendedName>
        <fullName evidence="4">Myb-like domain-containing protein</fullName>
    </recommendedName>
</protein>
<sequence length="246" mass="27834">MPMRRGGVCPTVDSDAEHSEKDDVVRPPHRKRRKVSAVTPATRGTASQRRTRPNRGEFSWREARGLSRRPKRQDKRGSTRPPSSREAALESTLERDPETDRNAIAMFEEWPLGNAVLKRVTMDAQKQRPTRERSMRSKTPENPPADSKPTSTSGRARYTPEDDAKIRQLKEQRLSWLAIAKQLPGRTAGAIETIYYTKLKTADATQNGARQLRGYSPAPSPVTDNADGEEEWEVEEIWTTGVWNCL</sequence>
<feature type="compositionally biased region" description="Basic and acidic residues" evidence="1">
    <location>
        <begin position="125"/>
        <end position="139"/>
    </location>
</feature>
<keyword evidence="3" id="KW-1185">Reference proteome</keyword>
<evidence type="ECO:0000313" key="3">
    <source>
        <dbReference type="Proteomes" id="UP001273166"/>
    </source>
</evidence>
<feature type="region of interest" description="Disordered" evidence="1">
    <location>
        <begin position="1"/>
        <end position="100"/>
    </location>
</feature>
<gene>
    <name evidence="2" type="ORF">B0T15DRAFT_552902</name>
</gene>
<dbReference type="GeneID" id="87889138"/>
<feature type="compositionally biased region" description="Basic and acidic residues" evidence="1">
    <location>
        <begin position="54"/>
        <end position="65"/>
    </location>
</feature>
<dbReference type="Gene3D" id="1.10.10.60">
    <property type="entry name" value="Homeodomain-like"/>
    <property type="match status" value="1"/>
</dbReference>